<keyword evidence="2" id="KW-1185">Reference proteome</keyword>
<proteinExistence type="predicted"/>
<organism evidence="1 2">
    <name type="scientific">Oryza sativa subsp. japonica</name>
    <name type="common">Rice</name>
    <dbReference type="NCBI Taxonomy" id="39947"/>
    <lineage>
        <taxon>Eukaryota</taxon>
        <taxon>Viridiplantae</taxon>
        <taxon>Streptophyta</taxon>
        <taxon>Embryophyta</taxon>
        <taxon>Tracheophyta</taxon>
        <taxon>Spermatophyta</taxon>
        <taxon>Magnoliopsida</taxon>
        <taxon>Liliopsida</taxon>
        <taxon>Poales</taxon>
        <taxon>Poaceae</taxon>
        <taxon>BOP clade</taxon>
        <taxon>Oryzoideae</taxon>
        <taxon>Oryzeae</taxon>
        <taxon>Oryzinae</taxon>
        <taxon>Oryza</taxon>
        <taxon>Oryza sativa</taxon>
    </lineage>
</organism>
<protein>
    <submittedName>
        <fullName evidence="1">Os09g0257466 protein</fullName>
    </submittedName>
</protein>
<accession>A0A0P0XJK8</accession>
<dbReference type="Proteomes" id="UP000059680">
    <property type="component" value="Chromosome 9"/>
</dbReference>
<dbReference type="AlphaFoldDB" id="A0A0P0XJK8"/>
<evidence type="ECO:0000313" key="2">
    <source>
        <dbReference type="Proteomes" id="UP000059680"/>
    </source>
</evidence>
<reference evidence="2" key="1">
    <citation type="journal article" date="2005" name="Nature">
        <title>The map-based sequence of the rice genome.</title>
        <authorList>
            <consortium name="International rice genome sequencing project (IRGSP)"/>
            <person name="Matsumoto T."/>
            <person name="Wu J."/>
            <person name="Kanamori H."/>
            <person name="Katayose Y."/>
            <person name="Fujisawa M."/>
            <person name="Namiki N."/>
            <person name="Mizuno H."/>
            <person name="Yamamoto K."/>
            <person name="Antonio B.A."/>
            <person name="Baba T."/>
            <person name="Sakata K."/>
            <person name="Nagamura Y."/>
            <person name="Aoki H."/>
            <person name="Arikawa K."/>
            <person name="Arita K."/>
            <person name="Bito T."/>
            <person name="Chiden Y."/>
            <person name="Fujitsuka N."/>
            <person name="Fukunaka R."/>
            <person name="Hamada M."/>
            <person name="Harada C."/>
            <person name="Hayashi A."/>
            <person name="Hijishita S."/>
            <person name="Honda M."/>
            <person name="Hosokawa S."/>
            <person name="Ichikawa Y."/>
            <person name="Idonuma A."/>
            <person name="Iijima M."/>
            <person name="Ikeda M."/>
            <person name="Ikeno M."/>
            <person name="Ito K."/>
            <person name="Ito S."/>
            <person name="Ito T."/>
            <person name="Ito Y."/>
            <person name="Ito Y."/>
            <person name="Iwabuchi A."/>
            <person name="Kamiya K."/>
            <person name="Karasawa W."/>
            <person name="Kurita K."/>
            <person name="Katagiri S."/>
            <person name="Kikuta A."/>
            <person name="Kobayashi H."/>
            <person name="Kobayashi N."/>
            <person name="Machita K."/>
            <person name="Maehara T."/>
            <person name="Masukawa M."/>
            <person name="Mizubayashi T."/>
            <person name="Mukai Y."/>
            <person name="Nagasaki H."/>
            <person name="Nagata Y."/>
            <person name="Naito S."/>
            <person name="Nakashima M."/>
            <person name="Nakama Y."/>
            <person name="Nakamichi Y."/>
            <person name="Nakamura M."/>
            <person name="Meguro A."/>
            <person name="Negishi M."/>
            <person name="Ohta I."/>
            <person name="Ohta T."/>
            <person name="Okamoto M."/>
            <person name="Ono N."/>
            <person name="Saji S."/>
            <person name="Sakaguchi M."/>
            <person name="Sakai K."/>
            <person name="Shibata M."/>
            <person name="Shimokawa T."/>
            <person name="Song J."/>
            <person name="Takazaki Y."/>
            <person name="Terasawa K."/>
            <person name="Tsugane M."/>
            <person name="Tsuji K."/>
            <person name="Ueda S."/>
            <person name="Waki K."/>
            <person name="Yamagata H."/>
            <person name="Yamamoto M."/>
            <person name="Yamamoto S."/>
            <person name="Yamane H."/>
            <person name="Yoshiki S."/>
            <person name="Yoshihara R."/>
            <person name="Yukawa K."/>
            <person name="Zhong H."/>
            <person name="Yano M."/>
            <person name="Yuan Q."/>
            <person name="Ouyang S."/>
            <person name="Liu J."/>
            <person name="Jones K.M."/>
            <person name="Gansberger K."/>
            <person name="Moffat K."/>
            <person name="Hill J."/>
            <person name="Bera J."/>
            <person name="Fadrosh D."/>
            <person name="Jin S."/>
            <person name="Johri S."/>
            <person name="Kim M."/>
            <person name="Overton L."/>
            <person name="Reardon M."/>
            <person name="Tsitrin T."/>
            <person name="Vuong H."/>
            <person name="Weaver B."/>
            <person name="Ciecko A."/>
            <person name="Tallon L."/>
            <person name="Jackson J."/>
            <person name="Pai G."/>
            <person name="Aken S.V."/>
            <person name="Utterback T."/>
            <person name="Reidmuller S."/>
            <person name="Feldblyum T."/>
            <person name="Hsiao J."/>
            <person name="Zismann V."/>
            <person name="Iobst S."/>
            <person name="de Vazeille A.R."/>
            <person name="Buell C.R."/>
            <person name="Ying K."/>
            <person name="Li Y."/>
            <person name="Lu T."/>
            <person name="Huang Y."/>
            <person name="Zhao Q."/>
            <person name="Feng Q."/>
            <person name="Zhang L."/>
            <person name="Zhu J."/>
            <person name="Weng Q."/>
            <person name="Mu J."/>
            <person name="Lu Y."/>
            <person name="Fan D."/>
            <person name="Liu Y."/>
            <person name="Guan J."/>
            <person name="Zhang Y."/>
            <person name="Yu S."/>
            <person name="Liu X."/>
            <person name="Zhang Y."/>
            <person name="Hong G."/>
            <person name="Han B."/>
            <person name="Choisne N."/>
            <person name="Demange N."/>
            <person name="Orjeda G."/>
            <person name="Samain S."/>
            <person name="Cattolico L."/>
            <person name="Pelletier E."/>
            <person name="Couloux A."/>
            <person name="Segurens B."/>
            <person name="Wincker P."/>
            <person name="D'Hont A."/>
            <person name="Scarpelli C."/>
            <person name="Weissenbach J."/>
            <person name="Salanoubat M."/>
            <person name="Quetier F."/>
            <person name="Yu Y."/>
            <person name="Kim H.R."/>
            <person name="Rambo T."/>
            <person name="Currie J."/>
            <person name="Collura K."/>
            <person name="Luo M."/>
            <person name="Yang T."/>
            <person name="Ammiraju J.S.S."/>
            <person name="Engler F."/>
            <person name="Soderlund C."/>
            <person name="Wing R.A."/>
            <person name="Palmer L.E."/>
            <person name="de la Bastide M."/>
            <person name="Spiegel L."/>
            <person name="Nascimento L."/>
            <person name="Zutavern T."/>
            <person name="O'Shaughnessy A."/>
            <person name="Dike S."/>
            <person name="Dedhia N."/>
            <person name="Preston R."/>
            <person name="Balija V."/>
            <person name="McCombie W.R."/>
            <person name="Chow T."/>
            <person name="Chen H."/>
            <person name="Chung M."/>
            <person name="Chen C."/>
            <person name="Shaw J."/>
            <person name="Wu H."/>
            <person name="Hsiao K."/>
            <person name="Chao Y."/>
            <person name="Chu M."/>
            <person name="Cheng C."/>
            <person name="Hour A."/>
            <person name="Lee P."/>
            <person name="Lin S."/>
            <person name="Lin Y."/>
            <person name="Liou J."/>
            <person name="Liu S."/>
            <person name="Hsing Y."/>
            <person name="Raghuvanshi S."/>
            <person name="Mohanty A."/>
            <person name="Bharti A.K."/>
            <person name="Gaur A."/>
            <person name="Gupta V."/>
            <person name="Kumar D."/>
            <person name="Ravi V."/>
            <person name="Vij S."/>
            <person name="Kapur A."/>
            <person name="Khurana P."/>
            <person name="Khurana P."/>
            <person name="Khurana J.P."/>
            <person name="Tyagi A.K."/>
            <person name="Gaikwad K."/>
            <person name="Singh A."/>
            <person name="Dalal V."/>
            <person name="Srivastava S."/>
            <person name="Dixit A."/>
            <person name="Pal A.K."/>
            <person name="Ghazi I.A."/>
            <person name="Yadav M."/>
            <person name="Pandit A."/>
            <person name="Bhargava A."/>
            <person name="Sureshbabu K."/>
            <person name="Batra K."/>
            <person name="Sharma T.R."/>
            <person name="Mohapatra T."/>
            <person name="Singh N.K."/>
            <person name="Messing J."/>
            <person name="Nelson A.B."/>
            <person name="Fuks G."/>
            <person name="Kavchok S."/>
            <person name="Keizer G."/>
            <person name="Linton E."/>
            <person name="Llaca V."/>
            <person name="Song R."/>
            <person name="Tanyolac B."/>
            <person name="Young S."/>
            <person name="Ho-Il K."/>
            <person name="Hahn J.H."/>
            <person name="Sangsakoo G."/>
            <person name="Vanavichit A."/>
            <person name="de Mattos Luiz.A.T."/>
            <person name="Zimmer P.D."/>
            <person name="Malone G."/>
            <person name="Dellagostin O."/>
            <person name="de Oliveira A.C."/>
            <person name="Bevan M."/>
            <person name="Bancroft I."/>
            <person name="Minx P."/>
            <person name="Cordum H."/>
            <person name="Wilson R."/>
            <person name="Cheng Z."/>
            <person name="Jin W."/>
            <person name="Jiang J."/>
            <person name="Leong S.A."/>
            <person name="Iwama H."/>
            <person name="Gojobori T."/>
            <person name="Itoh T."/>
            <person name="Niimura Y."/>
            <person name="Fujii Y."/>
            <person name="Habara T."/>
            <person name="Sakai H."/>
            <person name="Sato Y."/>
            <person name="Wilson G."/>
            <person name="Kumar K."/>
            <person name="McCouch S."/>
            <person name="Juretic N."/>
            <person name="Hoen D."/>
            <person name="Wright S."/>
            <person name="Bruskiewich R."/>
            <person name="Bureau T."/>
            <person name="Miyao A."/>
            <person name="Hirochika H."/>
            <person name="Nishikawa T."/>
            <person name="Kadowaki K."/>
            <person name="Sugiura M."/>
            <person name="Burr B."/>
            <person name="Sasaki T."/>
        </authorList>
    </citation>
    <scope>NUCLEOTIDE SEQUENCE [LARGE SCALE GENOMIC DNA]</scope>
    <source>
        <strain evidence="2">cv. Nipponbare</strain>
    </source>
</reference>
<dbReference type="EMBL" id="AP014965">
    <property type="protein sequence ID" value="BAT07087.1"/>
    <property type="molecule type" value="Genomic_DNA"/>
</dbReference>
<reference evidence="1 2" key="2">
    <citation type="journal article" date="2013" name="Plant Cell Physiol.">
        <title>Rice Annotation Project Database (RAP-DB): an integrative and interactive database for rice genomics.</title>
        <authorList>
            <person name="Sakai H."/>
            <person name="Lee S.S."/>
            <person name="Tanaka T."/>
            <person name="Numa H."/>
            <person name="Kim J."/>
            <person name="Kawahara Y."/>
            <person name="Wakimoto H."/>
            <person name="Yang C.C."/>
            <person name="Iwamoto M."/>
            <person name="Abe T."/>
            <person name="Yamada Y."/>
            <person name="Muto A."/>
            <person name="Inokuchi H."/>
            <person name="Ikemura T."/>
            <person name="Matsumoto T."/>
            <person name="Sasaki T."/>
            <person name="Itoh T."/>
        </authorList>
    </citation>
    <scope>NUCLEOTIDE SEQUENCE [LARGE SCALE GENOMIC DNA]</scope>
    <source>
        <strain evidence="2">cv. Nipponbare</strain>
    </source>
</reference>
<gene>
    <name evidence="1" type="ordered locus">Os09g0257466</name>
    <name evidence="1" type="ORF">OSNPB_090257466</name>
</gene>
<name>A0A0P0XJK8_ORYSJ</name>
<dbReference type="InParanoid" id="A0A0P0XJK8"/>
<dbReference type="PaxDb" id="39947-A0A0P0XJK8"/>
<reference evidence="1 2" key="3">
    <citation type="journal article" date="2013" name="Rice">
        <title>Improvement of the Oryza sativa Nipponbare reference genome using next generation sequence and optical map data.</title>
        <authorList>
            <person name="Kawahara Y."/>
            <person name="de la Bastide M."/>
            <person name="Hamilton J.P."/>
            <person name="Kanamori H."/>
            <person name="McCombie W.R."/>
            <person name="Ouyang S."/>
            <person name="Schwartz D.C."/>
            <person name="Tanaka T."/>
            <person name="Wu J."/>
            <person name="Zhou S."/>
            <person name="Childs K.L."/>
            <person name="Davidson R.M."/>
            <person name="Lin H."/>
            <person name="Quesada-Ocampo L."/>
            <person name="Vaillancourt B."/>
            <person name="Sakai H."/>
            <person name="Lee S.S."/>
            <person name="Kim J."/>
            <person name="Numa H."/>
            <person name="Itoh T."/>
            <person name="Buell C.R."/>
            <person name="Matsumoto T."/>
        </authorList>
    </citation>
    <scope>NUCLEOTIDE SEQUENCE [LARGE SCALE GENOMIC DNA]</scope>
    <source>
        <strain evidence="2">cv. Nipponbare</strain>
    </source>
</reference>
<evidence type="ECO:0000313" key="1">
    <source>
        <dbReference type="EMBL" id="BAT07087.1"/>
    </source>
</evidence>
<sequence length="82" mass="8997">MVGKEKNSDEFFRSLCDQEDGRCGHYGHTGTRRMEMASDWERTIAGGQPDLAGLKSLRLLAAAGIAWAPAGRADIQQKCEND</sequence>